<keyword evidence="5 12" id="KW-0812">Transmembrane</keyword>
<evidence type="ECO:0000256" key="2">
    <source>
        <dbReference type="ARBA" id="ARBA00007193"/>
    </source>
</evidence>
<keyword evidence="8 12" id="KW-0406">Ion transport</keyword>
<proteinExistence type="inferred from homology"/>
<dbReference type="EMBL" id="VCGU01000459">
    <property type="protein sequence ID" value="TRY61564.1"/>
    <property type="molecule type" value="Genomic_DNA"/>
</dbReference>
<evidence type="ECO:0000256" key="1">
    <source>
        <dbReference type="ARBA" id="ARBA00004141"/>
    </source>
</evidence>
<dbReference type="AlphaFoldDB" id="A0A553N7Z3"/>
<gene>
    <name evidence="14" type="ORF">TCAL_05693</name>
</gene>
<dbReference type="OrthoDB" id="7939651at2759"/>
<comment type="subcellular location">
    <subcellularLocation>
        <location evidence="1">Membrane</location>
        <topology evidence="1">Multi-pass membrane protein</topology>
    </subcellularLocation>
</comment>
<keyword evidence="9 13" id="KW-0472">Membrane</keyword>
<organism evidence="14 15">
    <name type="scientific">Tigriopus californicus</name>
    <name type="common">Marine copepod</name>
    <dbReference type="NCBI Taxonomy" id="6832"/>
    <lineage>
        <taxon>Eukaryota</taxon>
        <taxon>Metazoa</taxon>
        <taxon>Ecdysozoa</taxon>
        <taxon>Arthropoda</taxon>
        <taxon>Crustacea</taxon>
        <taxon>Multicrustacea</taxon>
        <taxon>Hexanauplia</taxon>
        <taxon>Copepoda</taxon>
        <taxon>Harpacticoida</taxon>
        <taxon>Harpacticidae</taxon>
        <taxon>Tigriopus</taxon>
    </lineage>
</organism>
<evidence type="ECO:0000256" key="9">
    <source>
        <dbReference type="ARBA" id="ARBA00023136"/>
    </source>
</evidence>
<feature type="transmembrane region" description="Helical" evidence="13">
    <location>
        <begin position="352"/>
        <end position="377"/>
    </location>
</feature>
<evidence type="ECO:0000256" key="6">
    <source>
        <dbReference type="ARBA" id="ARBA00022989"/>
    </source>
</evidence>
<evidence type="ECO:0000313" key="15">
    <source>
        <dbReference type="Proteomes" id="UP000318571"/>
    </source>
</evidence>
<dbReference type="InterPro" id="IPR001873">
    <property type="entry name" value="ENaC"/>
</dbReference>
<evidence type="ECO:0000256" key="4">
    <source>
        <dbReference type="ARBA" id="ARBA00022461"/>
    </source>
</evidence>
<keyword evidence="7" id="KW-0915">Sodium</keyword>
<evidence type="ECO:0000256" key="7">
    <source>
        <dbReference type="ARBA" id="ARBA00023053"/>
    </source>
</evidence>
<sequence>MSGELNAVWSKAKPKRSKLRITLSRIADIVYYLGVILFVVILAVQGVQCIIRYFQFPSYTSTKIVDQSEADFPAVTVCPDGANNNYNLDALRKNGFDSGRSYYQILTEYGFVGNDSQKNPRDTFLEVTWDLWEILEYLRFHLEQPTPEGETVVTISKENYQRDNFHERRKRTFGRCYTILPEMAIRKLGVFKMEIKYRSQMKQYIHRFNQYLNSNGRMGHKIYPNEIVQNQINYVDVTMIPRVDEDNNPTCSSKSFDHCMNEVLEYHMLKEAGCMAPWVMNDSNICTELDKALIAYDVAYRRVTNQFNDCLQPCNFFLVNVGAKNFQVDESLNGSSLQVYYFSRQVMVNTEYYLYPFLSLAAEIGGYVGLLLGISFLQGTRLFVEWMKAKAREQHLADRMTPTTEIDQLHGMKF</sequence>
<dbReference type="Gene3D" id="1.10.287.770">
    <property type="entry name" value="YojJ-like"/>
    <property type="match status" value="1"/>
</dbReference>
<keyword evidence="15" id="KW-1185">Reference proteome</keyword>
<evidence type="ECO:0000256" key="8">
    <source>
        <dbReference type="ARBA" id="ARBA00023065"/>
    </source>
</evidence>
<comment type="similarity">
    <text evidence="2 12">Belongs to the amiloride-sensitive sodium channel (TC 1.A.6) family.</text>
</comment>
<dbReference type="GO" id="GO:0005886">
    <property type="term" value="C:plasma membrane"/>
    <property type="evidence" value="ECO:0007669"/>
    <property type="project" value="TreeGrafter"/>
</dbReference>
<dbReference type="PANTHER" id="PTHR11690">
    <property type="entry name" value="AMILORIDE-SENSITIVE SODIUM CHANNEL-RELATED"/>
    <property type="match status" value="1"/>
</dbReference>
<name>A0A553N7Z3_TIGCA</name>
<keyword evidence="4 12" id="KW-0894">Sodium channel</keyword>
<keyword evidence="11 12" id="KW-0407">Ion channel</keyword>
<evidence type="ECO:0000313" key="14">
    <source>
        <dbReference type="EMBL" id="TRY61564.1"/>
    </source>
</evidence>
<reference evidence="14 15" key="1">
    <citation type="journal article" date="2018" name="Nat. Ecol. Evol.">
        <title>Genomic signatures of mitonuclear coevolution across populations of Tigriopus californicus.</title>
        <authorList>
            <person name="Barreto F.S."/>
            <person name="Watson E.T."/>
            <person name="Lima T.G."/>
            <person name="Willett C.S."/>
            <person name="Edmands S."/>
            <person name="Li W."/>
            <person name="Burton R.S."/>
        </authorList>
    </citation>
    <scope>NUCLEOTIDE SEQUENCE [LARGE SCALE GENOMIC DNA]</scope>
    <source>
        <strain evidence="14 15">San Diego</strain>
    </source>
</reference>
<keyword evidence="10 12" id="KW-0739">Sodium transport</keyword>
<evidence type="ECO:0000256" key="12">
    <source>
        <dbReference type="RuleBase" id="RU000679"/>
    </source>
</evidence>
<keyword evidence="3 12" id="KW-0813">Transport</keyword>
<evidence type="ECO:0000256" key="3">
    <source>
        <dbReference type="ARBA" id="ARBA00022448"/>
    </source>
</evidence>
<keyword evidence="6 13" id="KW-1133">Transmembrane helix</keyword>
<dbReference type="OMA" id="DSNICTE"/>
<evidence type="ECO:0000256" key="13">
    <source>
        <dbReference type="SAM" id="Phobius"/>
    </source>
</evidence>
<accession>A0A553N7Z3</accession>
<evidence type="ECO:0000256" key="10">
    <source>
        <dbReference type="ARBA" id="ARBA00023201"/>
    </source>
</evidence>
<dbReference type="GO" id="GO:0015280">
    <property type="term" value="F:ligand-gated sodium channel activity"/>
    <property type="evidence" value="ECO:0007669"/>
    <property type="project" value="TreeGrafter"/>
</dbReference>
<evidence type="ECO:0000256" key="5">
    <source>
        <dbReference type="ARBA" id="ARBA00022692"/>
    </source>
</evidence>
<protein>
    <submittedName>
        <fullName evidence="14">Uncharacterized protein</fullName>
    </submittedName>
</protein>
<dbReference type="Proteomes" id="UP000318571">
    <property type="component" value="Chromosome 8"/>
</dbReference>
<dbReference type="Pfam" id="PF00858">
    <property type="entry name" value="ASC"/>
    <property type="match status" value="1"/>
</dbReference>
<comment type="caution">
    <text evidence="14">The sequence shown here is derived from an EMBL/GenBank/DDBJ whole genome shotgun (WGS) entry which is preliminary data.</text>
</comment>
<feature type="transmembrane region" description="Helical" evidence="13">
    <location>
        <begin position="29"/>
        <end position="54"/>
    </location>
</feature>
<evidence type="ECO:0000256" key="11">
    <source>
        <dbReference type="ARBA" id="ARBA00023303"/>
    </source>
</evidence>